<proteinExistence type="predicted"/>
<accession>A0A2I0IYF5</accession>
<sequence length="415" mass="46449">TIRNPKGRSLPTDLRLPHEVYPGPLGSIPALNFRSGLSWPLGSIPALNFCQVYSGPLGSIPALNFCSGLSWPPRVHPGFPALNFRSGLSWPLGSIPALNFCSGLSWPPRVHLGFKFLFRSIMAPRVHPGFKFLFRSILAPRVHPGFKFLFRSIPVLNFCSGLSWLLQNPRSRPGLLFITRQSKANVRSQSHERQGKSWVHWKSRREQSEELTGKEPRKQRSWHCGTIHHRITEAPKGAQYGTLKIPLSAKVTNDTSGRISGAYRLSWDASDLSRTPFLTGLREARPIDNGSQRLSVNLRGTFTENRDRNDSRTPRDIQRALRKPRSQILRPSRANGLRPEATSQRSPTGQKGYGNECQDAQRAIGDRGHSTPLRTSKQGKTDSRGAESPEHSFTRRMAILGSFKSSSFKHSKSIN</sequence>
<feature type="compositionally biased region" description="Basic and acidic residues" evidence="1">
    <location>
        <begin position="304"/>
        <end position="319"/>
    </location>
</feature>
<reference evidence="2 3" key="1">
    <citation type="submission" date="2017-11" db="EMBL/GenBank/DDBJ databases">
        <title>De-novo sequencing of pomegranate (Punica granatum L.) genome.</title>
        <authorList>
            <person name="Akparov Z."/>
            <person name="Amiraslanov A."/>
            <person name="Hajiyeva S."/>
            <person name="Abbasov M."/>
            <person name="Kaur K."/>
            <person name="Hamwieh A."/>
            <person name="Solovyev V."/>
            <person name="Salamov A."/>
            <person name="Braich B."/>
            <person name="Kosarev P."/>
            <person name="Mahmoud A."/>
            <person name="Hajiyev E."/>
            <person name="Babayeva S."/>
            <person name="Izzatullayeva V."/>
            <person name="Mammadov A."/>
            <person name="Mammadov A."/>
            <person name="Sharifova S."/>
            <person name="Ojaghi J."/>
            <person name="Eynullazada K."/>
            <person name="Bayramov B."/>
            <person name="Abdulazimova A."/>
            <person name="Shahmuradov I."/>
        </authorList>
    </citation>
    <scope>NUCLEOTIDE SEQUENCE [LARGE SCALE GENOMIC DNA]</scope>
    <source>
        <strain evidence="3">cv. AG2017</strain>
        <tissue evidence="2">Leaf</tissue>
    </source>
</reference>
<evidence type="ECO:0000313" key="2">
    <source>
        <dbReference type="EMBL" id="PKI49052.1"/>
    </source>
</evidence>
<feature type="region of interest" description="Disordered" evidence="1">
    <location>
        <begin position="187"/>
        <end position="221"/>
    </location>
</feature>
<feature type="compositionally biased region" description="Basic and acidic residues" evidence="1">
    <location>
        <begin position="379"/>
        <end position="393"/>
    </location>
</feature>
<dbReference type="EMBL" id="PGOL01002293">
    <property type="protein sequence ID" value="PKI49052.1"/>
    <property type="molecule type" value="Genomic_DNA"/>
</dbReference>
<gene>
    <name evidence="2" type="ORF">CRG98_030552</name>
</gene>
<evidence type="ECO:0000256" key="1">
    <source>
        <dbReference type="SAM" id="MobiDB-lite"/>
    </source>
</evidence>
<feature type="non-terminal residue" evidence="2">
    <location>
        <position position="1"/>
    </location>
</feature>
<dbReference type="Proteomes" id="UP000233551">
    <property type="component" value="Unassembled WGS sequence"/>
</dbReference>
<protein>
    <submittedName>
        <fullName evidence="2">Uncharacterized protein</fullName>
    </submittedName>
</protein>
<comment type="caution">
    <text evidence="2">The sequence shown here is derived from an EMBL/GenBank/DDBJ whole genome shotgun (WGS) entry which is preliminary data.</text>
</comment>
<keyword evidence="3" id="KW-1185">Reference proteome</keyword>
<name>A0A2I0IYF5_PUNGR</name>
<feature type="region of interest" description="Disordered" evidence="1">
    <location>
        <begin position="298"/>
        <end position="415"/>
    </location>
</feature>
<dbReference type="AlphaFoldDB" id="A0A2I0IYF5"/>
<feature type="compositionally biased region" description="Basic and acidic residues" evidence="1">
    <location>
        <begin position="204"/>
        <end position="218"/>
    </location>
</feature>
<evidence type="ECO:0000313" key="3">
    <source>
        <dbReference type="Proteomes" id="UP000233551"/>
    </source>
</evidence>
<organism evidence="2 3">
    <name type="scientific">Punica granatum</name>
    <name type="common">Pomegranate</name>
    <dbReference type="NCBI Taxonomy" id="22663"/>
    <lineage>
        <taxon>Eukaryota</taxon>
        <taxon>Viridiplantae</taxon>
        <taxon>Streptophyta</taxon>
        <taxon>Embryophyta</taxon>
        <taxon>Tracheophyta</taxon>
        <taxon>Spermatophyta</taxon>
        <taxon>Magnoliopsida</taxon>
        <taxon>eudicotyledons</taxon>
        <taxon>Gunneridae</taxon>
        <taxon>Pentapetalae</taxon>
        <taxon>rosids</taxon>
        <taxon>malvids</taxon>
        <taxon>Myrtales</taxon>
        <taxon>Lythraceae</taxon>
        <taxon>Punica</taxon>
    </lineage>
</organism>